<dbReference type="SUPFAM" id="SSF51905">
    <property type="entry name" value="FAD/NAD(P)-binding domain"/>
    <property type="match status" value="1"/>
</dbReference>
<feature type="domain" description="FAD-binding" evidence="3">
    <location>
        <begin position="2"/>
        <end position="164"/>
    </location>
</feature>
<feature type="domain" description="FAD-binding" evidence="3">
    <location>
        <begin position="286"/>
        <end position="350"/>
    </location>
</feature>
<dbReference type="InterPro" id="IPR050493">
    <property type="entry name" value="FAD-dep_Monooxygenase_BioMet"/>
</dbReference>
<dbReference type="PANTHER" id="PTHR13789">
    <property type="entry name" value="MONOOXYGENASE"/>
    <property type="match status" value="1"/>
</dbReference>
<dbReference type="Gene3D" id="3.50.50.60">
    <property type="entry name" value="FAD/NAD(P)-binding domain"/>
    <property type="match status" value="1"/>
</dbReference>
<accession>A0ABS6IXT2</accession>
<evidence type="ECO:0000256" key="2">
    <source>
        <dbReference type="ARBA" id="ARBA00023033"/>
    </source>
</evidence>
<dbReference type="InterPro" id="IPR036188">
    <property type="entry name" value="FAD/NAD-bd_sf"/>
</dbReference>
<proteinExistence type="predicted"/>
<keyword evidence="2" id="KW-0503">Monooxygenase</keyword>
<dbReference type="EMBL" id="JAAATX020000001">
    <property type="protein sequence ID" value="MBU9696313.1"/>
    <property type="molecule type" value="Genomic_DNA"/>
</dbReference>
<dbReference type="InterPro" id="IPR002938">
    <property type="entry name" value="FAD-bd"/>
</dbReference>
<dbReference type="PANTHER" id="PTHR13789:SF268">
    <property type="entry name" value="5-METHYLPHENAZINE-1-CARBOXYLATE 1-MONOOXYGENASE"/>
    <property type="match status" value="1"/>
</dbReference>
<reference evidence="4 5" key="1">
    <citation type="submission" date="2021-06" db="EMBL/GenBank/DDBJ databases">
        <title>Rhodobacteraceae bacterium strain HSP-20.</title>
        <authorList>
            <person name="Chen W.-M."/>
        </authorList>
    </citation>
    <scope>NUCLEOTIDE SEQUENCE [LARGE SCALE GENOMIC DNA]</scope>
    <source>
        <strain evidence="4 5">HSP-20</strain>
    </source>
</reference>
<comment type="caution">
    <text evidence="4">The sequence shown here is derived from an EMBL/GenBank/DDBJ whole genome shotgun (WGS) entry which is preliminary data.</text>
</comment>
<evidence type="ECO:0000256" key="1">
    <source>
        <dbReference type="ARBA" id="ARBA00023002"/>
    </source>
</evidence>
<name>A0ABS6IXT2_9RHOB</name>
<dbReference type="Gene3D" id="3.30.9.30">
    <property type="match status" value="1"/>
</dbReference>
<sequence length="416" mass="45014">MILIAGAGIAGLTLGLTLHQLGLPFRILERVAGLRPLGVGINIQPNAVRELFDLGLEAELDRIGIRTRQYGFYTKTGLPIWVEPRGLAAGYAWPQFSLHRGQFQMLLLKVLQDRAGDVVETGAGIAGVETGDRGATLILTDGRRVSGDVAIAADGIHSAIRKQMVPDEGEPIWNGAIMWRGTSPGRHFLGGNAMFLAGHDTQRFVAYPLTPEDPATGMATINWIAEMRVDPARAMAKGDWNRPADKADFLPAFEGWDFGWVDCPGLIRASGLVYEYPMVDREPLPSWTDGCVTLMGDAAHATYPVGSNGATQAIIDARKLGAAIRDHGPNRTALLAYEAEMRPRAEGILRANRGKGPDAVMQMVEDLCGGVFDDLEPILPREKLAAHAEHYKRLSGFSVEVLNAQPPIIGAMERVA</sequence>
<keyword evidence="5" id="KW-1185">Reference proteome</keyword>
<dbReference type="Pfam" id="PF01494">
    <property type="entry name" value="FAD_binding_3"/>
    <property type="match status" value="2"/>
</dbReference>
<organism evidence="4 5">
    <name type="scientific">Paragemmobacter amnigenus</name>
    <dbReference type="NCBI Taxonomy" id="2852097"/>
    <lineage>
        <taxon>Bacteria</taxon>
        <taxon>Pseudomonadati</taxon>
        <taxon>Pseudomonadota</taxon>
        <taxon>Alphaproteobacteria</taxon>
        <taxon>Rhodobacterales</taxon>
        <taxon>Paracoccaceae</taxon>
        <taxon>Paragemmobacter</taxon>
    </lineage>
</organism>
<evidence type="ECO:0000313" key="4">
    <source>
        <dbReference type="EMBL" id="MBU9696313.1"/>
    </source>
</evidence>
<keyword evidence="1" id="KW-0560">Oxidoreductase</keyword>
<dbReference type="PRINTS" id="PR00420">
    <property type="entry name" value="RNGMNOXGNASE"/>
</dbReference>
<dbReference type="RefSeq" id="WP_161760242.1">
    <property type="nucleotide sequence ID" value="NZ_JAAATX020000001.1"/>
</dbReference>
<dbReference type="NCBIfam" id="NF005720">
    <property type="entry name" value="PRK07538.1"/>
    <property type="match status" value="1"/>
</dbReference>
<dbReference type="SUPFAM" id="SSF54373">
    <property type="entry name" value="FAD-linked reductases, C-terminal domain"/>
    <property type="match status" value="1"/>
</dbReference>
<evidence type="ECO:0000259" key="3">
    <source>
        <dbReference type="Pfam" id="PF01494"/>
    </source>
</evidence>
<protein>
    <submittedName>
        <fullName evidence="4">Flavin-dependent oxidoreductase</fullName>
    </submittedName>
</protein>
<gene>
    <name evidence="4" type="ORF">GU927_000500</name>
</gene>
<evidence type="ECO:0000313" key="5">
    <source>
        <dbReference type="Proteomes" id="UP000731907"/>
    </source>
</evidence>
<dbReference type="Proteomes" id="UP000731907">
    <property type="component" value="Unassembled WGS sequence"/>
</dbReference>